<dbReference type="EMBL" id="BOOK01000031">
    <property type="protein sequence ID" value="GII02309.1"/>
    <property type="molecule type" value="Genomic_DNA"/>
</dbReference>
<reference evidence="4" key="1">
    <citation type="submission" date="2021-01" db="EMBL/GenBank/DDBJ databases">
        <title>Whole genome shotgun sequence of Planobispora takensis NBRC 109077.</title>
        <authorList>
            <person name="Komaki H."/>
            <person name="Tamura T."/>
        </authorList>
    </citation>
    <scope>NUCLEOTIDE SEQUENCE</scope>
    <source>
        <strain evidence="4">NBRC 109077</strain>
    </source>
</reference>
<dbReference type="Proteomes" id="UP000634476">
    <property type="component" value="Unassembled WGS sequence"/>
</dbReference>
<gene>
    <name evidence="4" type="ORF">Pta02_43170</name>
</gene>
<dbReference type="AlphaFoldDB" id="A0A8J3SXA1"/>
<evidence type="ECO:0000256" key="2">
    <source>
        <dbReference type="PIRSR" id="PIRSR640198-2"/>
    </source>
</evidence>
<feature type="domain" description="Fido" evidence="3">
    <location>
        <begin position="1"/>
        <end position="91"/>
    </location>
</feature>
<dbReference type="PANTHER" id="PTHR13504">
    <property type="entry name" value="FIDO DOMAIN-CONTAINING PROTEIN DDB_G0283145"/>
    <property type="match status" value="1"/>
</dbReference>
<organism evidence="4 5">
    <name type="scientific">Planobispora takensis</name>
    <dbReference type="NCBI Taxonomy" id="1367882"/>
    <lineage>
        <taxon>Bacteria</taxon>
        <taxon>Bacillati</taxon>
        <taxon>Actinomycetota</taxon>
        <taxon>Actinomycetes</taxon>
        <taxon>Streptosporangiales</taxon>
        <taxon>Streptosporangiaceae</taxon>
        <taxon>Planobispora</taxon>
    </lineage>
</organism>
<sequence>MRDWVKMADDLRAESDEALPERLARVHKGFEQIHLFLDGNGRTGRLVLNLILCRTGYLSAIIYKRDRDKCLQAMRRAGSEEFGSLGELVARSVTTNLYRFVMPAVVGPVKLVPLPALATHDVTETRSWPPAASRAVSSTSAGEASMKWNVDEVERRAALHLDRRTRVMGEDEDRCAERRVGSHGPFRSGSSCLV</sequence>
<feature type="binding site" evidence="2">
    <location>
        <begin position="38"/>
        <end position="45"/>
    </location>
    <ligand>
        <name>ATP</name>
        <dbReference type="ChEBI" id="CHEBI:30616"/>
    </ligand>
</feature>
<dbReference type="InterPro" id="IPR003812">
    <property type="entry name" value="Fido"/>
</dbReference>
<dbReference type="InterPro" id="IPR040198">
    <property type="entry name" value="Fido_containing"/>
</dbReference>
<dbReference type="InterPro" id="IPR036597">
    <property type="entry name" value="Fido-like_dom_sf"/>
</dbReference>
<proteinExistence type="predicted"/>
<evidence type="ECO:0000256" key="1">
    <source>
        <dbReference type="PIRSR" id="PIRSR640198-1"/>
    </source>
</evidence>
<evidence type="ECO:0000259" key="3">
    <source>
        <dbReference type="PROSITE" id="PS51459"/>
    </source>
</evidence>
<name>A0A8J3SXA1_9ACTN</name>
<comment type="caution">
    <text evidence="4">The sequence shown here is derived from an EMBL/GenBank/DDBJ whole genome shotgun (WGS) entry which is preliminary data.</text>
</comment>
<dbReference type="SUPFAM" id="SSF140931">
    <property type="entry name" value="Fic-like"/>
    <property type="match status" value="1"/>
</dbReference>
<protein>
    <recommendedName>
        <fullName evidence="3">Fido domain-containing protein</fullName>
    </recommendedName>
</protein>
<dbReference type="PANTHER" id="PTHR13504:SF38">
    <property type="entry name" value="FIDO DOMAIN-CONTAINING PROTEIN"/>
    <property type="match status" value="1"/>
</dbReference>
<keyword evidence="2" id="KW-0067">ATP-binding</keyword>
<dbReference type="PROSITE" id="PS51459">
    <property type="entry name" value="FIDO"/>
    <property type="match status" value="1"/>
</dbReference>
<dbReference type="GO" id="GO:0005524">
    <property type="term" value="F:ATP binding"/>
    <property type="evidence" value="ECO:0007669"/>
    <property type="project" value="UniProtKB-KW"/>
</dbReference>
<feature type="active site" evidence="1">
    <location>
        <position position="34"/>
    </location>
</feature>
<accession>A0A8J3SXA1</accession>
<keyword evidence="2" id="KW-0547">Nucleotide-binding</keyword>
<dbReference type="Gene3D" id="1.10.3290.10">
    <property type="entry name" value="Fido-like domain"/>
    <property type="match status" value="1"/>
</dbReference>
<evidence type="ECO:0000313" key="5">
    <source>
        <dbReference type="Proteomes" id="UP000634476"/>
    </source>
</evidence>
<dbReference type="Pfam" id="PF02661">
    <property type="entry name" value="Fic"/>
    <property type="match status" value="1"/>
</dbReference>
<evidence type="ECO:0000313" key="4">
    <source>
        <dbReference type="EMBL" id="GII02309.1"/>
    </source>
</evidence>
<keyword evidence="5" id="KW-1185">Reference proteome</keyword>